<dbReference type="EMBL" id="VSSQ01042121">
    <property type="protein sequence ID" value="MPM95648.1"/>
    <property type="molecule type" value="Genomic_DNA"/>
</dbReference>
<comment type="caution">
    <text evidence="1">The sequence shown here is derived from an EMBL/GenBank/DDBJ whole genome shotgun (WGS) entry which is preliminary data.</text>
</comment>
<organism evidence="1">
    <name type="scientific">bioreactor metagenome</name>
    <dbReference type="NCBI Taxonomy" id="1076179"/>
    <lineage>
        <taxon>unclassified sequences</taxon>
        <taxon>metagenomes</taxon>
        <taxon>ecological metagenomes</taxon>
    </lineage>
</organism>
<evidence type="ECO:0000313" key="1">
    <source>
        <dbReference type="EMBL" id="MPM95648.1"/>
    </source>
</evidence>
<proteinExistence type="predicted"/>
<gene>
    <name evidence="1" type="ORF">SDC9_142803</name>
</gene>
<name>A0A645E2N0_9ZZZZ</name>
<protein>
    <submittedName>
        <fullName evidence="1">Uncharacterized protein</fullName>
    </submittedName>
</protein>
<accession>A0A645E2N0</accession>
<reference evidence="1" key="1">
    <citation type="submission" date="2019-08" db="EMBL/GenBank/DDBJ databases">
        <authorList>
            <person name="Kucharzyk K."/>
            <person name="Murdoch R.W."/>
            <person name="Higgins S."/>
            <person name="Loffler F."/>
        </authorList>
    </citation>
    <scope>NUCLEOTIDE SEQUENCE</scope>
</reference>
<dbReference type="AlphaFoldDB" id="A0A645E2N0"/>
<sequence>MASQIIENQLDSLNSESLGLANLSSDPKEMIKAFENAYNQVNKRITKIEDAFAKGAAGKGFDKPAQGLISFGEDYLKSFDLFASQMETGYRITSADLKFNGEKLEIDKTSISNL</sequence>